<evidence type="ECO:0000313" key="1">
    <source>
        <dbReference type="EMBL" id="KFD52256.1"/>
    </source>
</evidence>
<organism evidence="1 2">
    <name type="scientific">Trichuris suis</name>
    <name type="common">pig whipworm</name>
    <dbReference type="NCBI Taxonomy" id="68888"/>
    <lineage>
        <taxon>Eukaryota</taxon>
        <taxon>Metazoa</taxon>
        <taxon>Ecdysozoa</taxon>
        <taxon>Nematoda</taxon>
        <taxon>Enoplea</taxon>
        <taxon>Dorylaimia</taxon>
        <taxon>Trichinellida</taxon>
        <taxon>Trichuridae</taxon>
        <taxon>Trichuris</taxon>
    </lineage>
</organism>
<accession>A0A085M4W0</accession>
<dbReference type="Proteomes" id="UP000030764">
    <property type="component" value="Unassembled WGS sequence"/>
</dbReference>
<keyword evidence="2" id="KW-1185">Reference proteome</keyword>
<sequence length="84" mass="9435">MDLLFVLTFGEEMVNFGKLVLAFTTSCTNVVALRGSSFGRISSYWSWLCNLPLDRTTCHYGNHTAARQSLTKSGSYKPQLLIIR</sequence>
<reference evidence="1 2" key="1">
    <citation type="journal article" date="2014" name="Nat. Genet.">
        <title>Genome and transcriptome of the porcine whipworm Trichuris suis.</title>
        <authorList>
            <person name="Jex A.R."/>
            <person name="Nejsum P."/>
            <person name="Schwarz E.M."/>
            <person name="Hu L."/>
            <person name="Young N.D."/>
            <person name="Hall R.S."/>
            <person name="Korhonen P.K."/>
            <person name="Liao S."/>
            <person name="Thamsborg S."/>
            <person name="Xia J."/>
            <person name="Xu P."/>
            <person name="Wang S."/>
            <person name="Scheerlinck J.P."/>
            <person name="Hofmann A."/>
            <person name="Sternberg P.W."/>
            <person name="Wang J."/>
            <person name="Gasser R.B."/>
        </authorList>
    </citation>
    <scope>NUCLEOTIDE SEQUENCE [LARGE SCALE GENOMIC DNA]</scope>
    <source>
        <strain evidence="1">DCEP-RM93M</strain>
    </source>
</reference>
<name>A0A085M4W0_9BILA</name>
<evidence type="ECO:0000313" key="2">
    <source>
        <dbReference type="Proteomes" id="UP000030764"/>
    </source>
</evidence>
<proteinExistence type="predicted"/>
<gene>
    <name evidence="1" type="ORF">M513_06819</name>
</gene>
<dbReference type="AlphaFoldDB" id="A0A085M4W0"/>
<protein>
    <submittedName>
        <fullName evidence="1">Uncharacterized protein</fullName>
    </submittedName>
</protein>
<dbReference type="EMBL" id="KL363229">
    <property type="protein sequence ID" value="KFD52256.1"/>
    <property type="molecule type" value="Genomic_DNA"/>
</dbReference>